<dbReference type="InterPro" id="IPR003598">
    <property type="entry name" value="Ig_sub2"/>
</dbReference>
<dbReference type="InterPro" id="IPR007110">
    <property type="entry name" value="Ig-like_dom"/>
</dbReference>
<keyword evidence="1 5" id="KW-0732">Signal</keyword>
<dbReference type="GO" id="GO:0009986">
    <property type="term" value="C:cell surface"/>
    <property type="evidence" value="ECO:0007669"/>
    <property type="project" value="TreeGrafter"/>
</dbReference>
<feature type="chain" id="PRO_5043572270" evidence="5">
    <location>
        <begin position="34"/>
        <end position="1077"/>
    </location>
</feature>
<dbReference type="GO" id="GO:0002682">
    <property type="term" value="P:regulation of immune system process"/>
    <property type="evidence" value="ECO:0007669"/>
    <property type="project" value="TreeGrafter"/>
</dbReference>
<dbReference type="InterPro" id="IPR003599">
    <property type="entry name" value="Ig_sub"/>
</dbReference>
<proteinExistence type="inferred from homology"/>
<dbReference type="Pfam" id="PF07686">
    <property type="entry name" value="V-set"/>
    <property type="match status" value="8"/>
</dbReference>
<dbReference type="GO" id="GO:0007165">
    <property type="term" value="P:signal transduction"/>
    <property type="evidence" value="ECO:0007669"/>
    <property type="project" value="TreeGrafter"/>
</dbReference>
<organism evidence="7 8">
    <name type="scientific">Phodopus roborovskii</name>
    <name type="common">Roborovski's desert hamster</name>
    <name type="synonym">Cricetulus roborovskii</name>
    <dbReference type="NCBI Taxonomy" id="109678"/>
    <lineage>
        <taxon>Eukaryota</taxon>
        <taxon>Metazoa</taxon>
        <taxon>Chordata</taxon>
        <taxon>Craniata</taxon>
        <taxon>Vertebrata</taxon>
        <taxon>Euteleostomi</taxon>
        <taxon>Mammalia</taxon>
        <taxon>Eutheria</taxon>
        <taxon>Euarchontoglires</taxon>
        <taxon>Glires</taxon>
        <taxon>Rodentia</taxon>
        <taxon>Myomorpha</taxon>
        <taxon>Muroidea</taxon>
        <taxon>Cricetidae</taxon>
        <taxon>Cricetinae</taxon>
        <taxon>Phodopus</taxon>
    </lineage>
</organism>
<dbReference type="PROSITE" id="PS50835">
    <property type="entry name" value="IG_LIKE"/>
    <property type="match status" value="1"/>
</dbReference>
<dbReference type="PANTHER" id="PTHR44427">
    <property type="entry name" value="CARCINOEMBRYONIC ANTIGEN-RELATED CELL ADHESION MOLECULE 19"/>
    <property type="match status" value="1"/>
</dbReference>
<dbReference type="PANTHER" id="PTHR44427:SF1">
    <property type="entry name" value="CARCINOEMBRYONIC ANTIGEN-RELATED CELL ADHESION MOLECULE 1"/>
    <property type="match status" value="1"/>
</dbReference>
<evidence type="ECO:0000256" key="4">
    <source>
        <dbReference type="ARBA" id="ARBA00038222"/>
    </source>
</evidence>
<sequence length="1077" mass="120960">METSSMHLCNRCSPWQGLLLTASLVICWHLSTAAPATIESVPVTIESVPPHVVEGENVLFLAYNLPDNVQSLFWAKGVTTMNLGIATYILSENLSIPGTVNSGRETVYPNGSLLIRNVTKKDTGFYTLRTLTKPFSILSTTSIYLHVHTVFWTCGRHDTSTQLTVETVPPCAAEGASVFLRIHNPPENIVGYVWFKWMTALQKLEIARYTVDRKSTVWGPAYSGRETVYQDGSLLIHGVTQQDSGLYTLQIVRTDMIREEAQAQLQLGTSLSPYCKPLSSSQLVVQPVPRYAAEGAGVLLKVHNLPEDMQVFTWYKSKKRIPVLKVAEYRRDTNAITWGSVHRTDDMVYNNGSLLLPDLTEKDGGIYTLAVLKKDSTIEKAYVKFYVKTCLLTSWHLSTIAHVTTESVPRLVAEGDNVIFLVRDLPENIVSLAWFKGLRNTKQAIAIYALDKNLSLPGPAHSGQETIYHNGSLLLKNVNHKDAGFYTLQTYNKSGKVVSTTSMYLHVQDFLWKCGRLGSSAKPTIESVPPSVAVGGSVLLLVHNPPENVLGFLWFKGRVEFKNIVAARFILHGRSTVWGPAYSGRETLHSDGSLLIHSVSQKDPELYTLRILRTDMGSDNARVLLQMDTSLSPYCNPLSSSKLMIHPVPRYAAEGEGVLLQVQNLPEGLQAFSWYKSEYRTPVLKIVEYRRDMNSISWEPAHRKRGMVYRNGSLILHDVTEKDAGIYRLSVINKDFNVEKAYVELYVKTSFLTSWHLLTTAQVITEAVPPLVAEGDDVLFLVHDLPKKIKALTWFKGLTNTTQDIATYDLHNNFSQPGSMHSGRETIYHNGSLLLEKANLKDTGFYTLRTYNRLGKILTTAFLYLRVHTSLSPYCKPLTSSQLMVHPVPRYAAEGESVLLQVHNLPEDLQALFWYKSEHRTPDHKIVEYARIVNSVFWGPAYRKGMVYTNGSLMLQNVTKKDASIYTLAMLNQNFNFEKADVEFHVQKYVTQPFVQVTDNTVTGGTSVIFTCISPDTDTSIRWIFNKKNLHLRKRMTLSPTKCGLKIDPVRNADAGEYQCEVSNRLSSKTSLPVSWP</sequence>
<dbReference type="EMBL" id="CALSGD010001620">
    <property type="protein sequence ID" value="CAH7393467.1"/>
    <property type="molecule type" value="Genomic_DNA"/>
</dbReference>
<protein>
    <submittedName>
        <fullName evidence="7">Gm5155 protein</fullName>
    </submittedName>
</protein>
<keyword evidence="2" id="KW-0325">Glycoprotein</keyword>
<dbReference type="Gene3D" id="2.60.40.10">
    <property type="entry name" value="Immunoglobulins"/>
    <property type="match status" value="9"/>
</dbReference>
<accession>A0AAV0AC64</accession>
<dbReference type="SUPFAM" id="SSF48726">
    <property type="entry name" value="Immunoglobulin"/>
    <property type="match status" value="9"/>
</dbReference>
<evidence type="ECO:0000256" key="3">
    <source>
        <dbReference type="ARBA" id="ARBA00023319"/>
    </source>
</evidence>
<dbReference type="CDD" id="cd05774">
    <property type="entry name" value="IgV_CEACAM_D1"/>
    <property type="match status" value="6"/>
</dbReference>
<keyword evidence="3" id="KW-0393">Immunoglobulin domain</keyword>
<evidence type="ECO:0000256" key="5">
    <source>
        <dbReference type="SAM" id="SignalP"/>
    </source>
</evidence>
<dbReference type="InterPro" id="IPR050831">
    <property type="entry name" value="CEA_cell_adhesion"/>
</dbReference>
<dbReference type="SMART" id="SM00409">
    <property type="entry name" value="IG"/>
    <property type="match status" value="8"/>
</dbReference>
<comment type="similarity">
    <text evidence="4">Belongs to the immunoglobulin superfamily. CEA family.</text>
</comment>
<comment type="caution">
    <text evidence="7">The sequence shown here is derived from an EMBL/GenBank/DDBJ whole genome shotgun (WGS) entry which is preliminary data.</text>
</comment>
<dbReference type="InterPro" id="IPR036179">
    <property type="entry name" value="Ig-like_dom_sf"/>
</dbReference>
<evidence type="ECO:0000256" key="2">
    <source>
        <dbReference type="ARBA" id="ARBA00023180"/>
    </source>
</evidence>
<evidence type="ECO:0000313" key="7">
    <source>
        <dbReference type="EMBL" id="CAH7393467.1"/>
    </source>
</evidence>
<gene>
    <name evidence="7" type="primary">Gm5155</name>
    <name evidence="7" type="ORF">PHOROB_LOCUS16589</name>
</gene>
<dbReference type="GO" id="GO:0005886">
    <property type="term" value="C:plasma membrane"/>
    <property type="evidence" value="ECO:0007669"/>
    <property type="project" value="TreeGrafter"/>
</dbReference>
<keyword evidence="8" id="KW-1185">Reference proteome</keyword>
<evidence type="ECO:0000256" key="1">
    <source>
        <dbReference type="ARBA" id="ARBA00022729"/>
    </source>
</evidence>
<name>A0AAV0AC64_PHORO</name>
<dbReference type="FunFam" id="2.60.40.10:FF:000244">
    <property type="entry name" value="carcinoembryonic antigen-related cell adhesion molecule 16"/>
    <property type="match status" value="1"/>
</dbReference>
<reference evidence="7" key="1">
    <citation type="submission" date="2022-06" db="EMBL/GenBank/DDBJ databases">
        <authorList>
            <person name="Andreotti S."/>
            <person name="Wyler E."/>
        </authorList>
    </citation>
    <scope>NUCLEOTIDE SEQUENCE</scope>
</reference>
<dbReference type="GO" id="GO:1990782">
    <property type="term" value="F:protein tyrosine kinase binding"/>
    <property type="evidence" value="ECO:0007669"/>
    <property type="project" value="TreeGrafter"/>
</dbReference>
<dbReference type="Proteomes" id="UP001152836">
    <property type="component" value="Unassembled WGS sequence"/>
</dbReference>
<dbReference type="Pfam" id="PF13927">
    <property type="entry name" value="Ig_3"/>
    <property type="match status" value="1"/>
</dbReference>
<dbReference type="InterPro" id="IPR013783">
    <property type="entry name" value="Ig-like_fold"/>
</dbReference>
<feature type="domain" description="Ig-like" evidence="6">
    <location>
        <begin position="993"/>
        <end position="1075"/>
    </location>
</feature>
<evidence type="ECO:0000259" key="6">
    <source>
        <dbReference type="PROSITE" id="PS50835"/>
    </source>
</evidence>
<feature type="signal peptide" evidence="5">
    <location>
        <begin position="1"/>
        <end position="33"/>
    </location>
</feature>
<dbReference type="SMART" id="SM00408">
    <property type="entry name" value="IGc2"/>
    <property type="match status" value="2"/>
</dbReference>
<dbReference type="InterPro" id="IPR013106">
    <property type="entry name" value="Ig_V-set"/>
</dbReference>
<evidence type="ECO:0000313" key="8">
    <source>
        <dbReference type="Proteomes" id="UP001152836"/>
    </source>
</evidence>
<dbReference type="AlphaFoldDB" id="A0AAV0AC64"/>